<dbReference type="GO" id="GO:0032981">
    <property type="term" value="P:mitochondrial respiratory chain complex I assembly"/>
    <property type="evidence" value="ECO:0007669"/>
    <property type="project" value="TreeGrafter"/>
</dbReference>
<feature type="compositionally biased region" description="Polar residues" evidence="2">
    <location>
        <begin position="189"/>
        <end position="207"/>
    </location>
</feature>
<proteinExistence type="inferred from homology"/>
<dbReference type="InterPro" id="IPR052618">
    <property type="entry name" value="ComplexI_NDUFA12"/>
</dbReference>
<gene>
    <name evidence="3" type="ORF">K469DRAFT_712522</name>
</gene>
<dbReference type="PANTHER" id="PTHR32470:SF2">
    <property type="entry name" value="NADH DEHYDROGENASE [UBIQUINONE] 1 ALPHA SUBCOMPLEX ASSEMBLY FACTOR 2"/>
    <property type="match status" value="1"/>
</dbReference>
<evidence type="ECO:0000256" key="2">
    <source>
        <dbReference type="SAM" id="MobiDB-lite"/>
    </source>
</evidence>
<accession>A0A6A6ER28</accession>
<dbReference type="Proteomes" id="UP000800200">
    <property type="component" value="Unassembled WGS sequence"/>
</dbReference>
<feature type="region of interest" description="Disordered" evidence="2">
    <location>
        <begin position="130"/>
        <end position="215"/>
    </location>
</feature>
<dbReference type="GO" id="GO:0045271">
    <property type="term" value="C:respiratory chain complex I"/>
    <property type="evidence" value="ECO:0007669"/>
    <property type="project" value="InterPro"/>
</dbReference>
<reference evidence="3" key="1">
    <citation type="journal article" date="2020" name="Stud. Mycol.">
        <title>101 Dothideomycetes genomes: a test case for predicting lifestyles and emergence of pathogens.</title>
        <authorList>
            <person name="Haridas S."/>
            <person name="Albert R."/>
            <person name="Binder M."/>
            <person name="Bloem J."/>
            <person name="Labutti K."/>
            <person name="Salamov A."/>
            <person name="Andreopoulos B."/>
            <person name="Baker S."/>
            <person name="Barry K."/>
            <person name="Bills G."/>
            <person name="Bluhm B."/>
            <person name="Cannon C."/>
            <person name="Castanera R."/>
            <person name="Culley D."/>
            <person name="Daum C."/>
            <person name="Ezra D."/>
            <person name="Gonzalez J."/>
            <person name="Henrissat B."/>
            <person name="Kuo A."/>
            <person name="Liang C."/>
            <person name="Lipzen A."/>
            <person name="Lutzoni F."/>
            <person name="Magnuson J."/>
            <person name="Mondo S."/>
            <person name="Nolan M."/>
            <person name="Ohm R."/>
            <person name="Pangilinan J."/>
            <person name="Park H.-J."/>
            <person name="Ramirez L."/>
            <person name="Alfaro M."/>
            <person name="Sun H."/>
            <person name="Tritt A."/>
            <person name="Yoshinaga Y."/>
            <person name="Zwiers L.-H."/>
            <person name="Turgeon B."/>
            <person name="Goodwin S."/>
            <person name="Spatafora J."/>
            <person name="Crous P."/>
            <person name="Grigoriev I."/>
        </authorList>
    </citation>
    <scope>NUCLEOTIDE SEQUENCE</scope>
    <source>
        <strain evidence="3">CBS 207.26</strain>
    </source>
</reference>
<sequence>MSRNPGPIRRLWYNWKMMRLPWRRKWLVGFDLQGNTFWEFKDALHANRNRRIVKYSRWTHHGDVNVPPQWMQWLRNTRFEPPSLAEQQADVVRQERIKLLAAQADERWASKPSFLDPPDKQQPIQMLVSRDSSTGGGQMNANQQVRDEADPPRTLQEQETALVGGQNIVSAPPLKKFKVRTEPKDSPWKQPTRSNSGDDWQPESWTPSPARRRAS</sequence>
<evidence type="ECO:0000256" key="1">
    <source>
        <dbReference type="ARBA" id="ARBA00007355"/>
    </source>
</evidence>
<dbReference type="PANTHER" id="PTHR32470">
    <property type="entry name" value="ADH DEHYDROGENASE [UBIQUINONE] 1 ALPHA SUBCOMPLEX ASSEMBLY FACTOR 2"/>
    <property type="match status" value="1"/>
</dbReference>
<protein>
    <submittedName>
        <fullName evidence="3">Uncharacterized protein</fullName>
    </submittedName>
</protein>
<dbReference type="EMBL" id="ML994613">
    <property type="protein sequence ID" value="KAF2193731.1"/>
    <property type="molecule type" value="Genomic_DNA"/>
</dbReference>
<organism evidence="3 4">
    <name type="scientific">Zopfia rhizophila CBS 207.26</name>
    <dbReference type="NCBI Taxonomy" id="1314779"/>
    <lineage>
        <taxon>Eukaryota</taxon>
        <taxon>Fungi</taxon>
        <taxon>Dikarya</taxon>
        <taxon>Ascomycota</taxon>
        <taxon>Pezizomycotina</taxon>
        <taxon>Dothideomycetes</taxon>
        <taxon>Dothideomycetes incertae sedis</taxon>
        <taxon>Zopfiaceae</taxon>
        <taxon>Zopfia</taxon>
    </lineage>
</organism>
<keyword evidence="4" id="KW-1185">Reference proteome</keyword>
<dbReference type="InterPro" id="IPR007763">
    <property type="entry name" value="NDUFA12"/>
</dbReference>
<dbReference type="OrthoDB" id="10255576at2759"/>
<evidence type="ECO:0000313" key="3">
    <source>
        <dbReference type="EMBL" id="KAF2193731.1"/>
    </source>
</evidence>
<name>A0A6A6ER28_9PEZI</name>
<dbReference type="GO" id="GO:0005739">
    <property type="term" value="C:mitochondrion"/>
    <property type="evidence" value="ECO:0007669"/>
    <property type="project" value="TreeGrafter"/>
</dbReference>
<evidence type="ECO:0000313" key="4">
    <source>
        <dbReference type="Proteomes" id="UP000800200"/>
    </source>
</evidence>
<dbReference type="AlphaFoldDB" id="A0A6A6ER28"/>
<comment type="similarity">
    <text evidence="1">Belongs to the complex I NDUFA12 subunit family.</text>
</comment>
<dbReference type="Pfam" id="PF05071">
    <property type="entry name" value="NDUFA12"/>
    <property type="match status" value="1"/>
</dbReference>